<dbReference type="PROSITE" id="PS50931">
    <property type="entry name" value="HTH_LYSR"/>
    <property type="match status" value="1"/>
</dbReference>
<dbReference type="PANTHER" id="PTHR30346:SF0">
    <property type="entry name" value="HCA OPERON TRANSCRIPTIONAL ACTIVATOR HCAR"/>
    <property type="match status" value="1"/>
</dbReference>
<dbReference type="Proteomes" id="UP000823631">
    <property type="component" value="Unassembled WGS sequence"/>
</dbReference>
<evidence type="ECO:0000259" key="5">
    <source>
        <dbReference type="PROSITE" id="PS50931"/>
    </source>
</evidence>
<evidence type="ECO:0000256" key="2">
    <source>
        <dbReference type="ARBA" id="ARBA00023015"/>
    </source>
</evidence>
<dbReference type="Pfam" id="PF03466">
    <property type="entry name" value="LysR_substrate"/>
    <property type="match status" value="1"/>
</dbReference>
<dbReference type="AlphaFoldDB" id="A0A9D9DAF6"/>
<dbReference type="SUPFAM" id="SSF46785">
    <property type="entry name" value="Winged helix' DNA-binding domain"/>
    <property type="match status" value="1"/>
</dbReference>
<dbReference type="InterPro" id="IPR000847">
    <property type="entry name" value="LysR_HTH_N"/>
</dbReference>
<dbReference type="EMBL" id="JADINH010000003">
    <property type="protein sequence ID" value="MBO8414807.1"/>
    <property type="molecule type" value="Genomic_DNA"/>
</dbReference>
<dbReference type="PRINTS" id="PR00039">
    <property type="entry name" value="HTHLYSR"/>
</dbReference>
<comment type="similarity">
    <text evidence="1">Belongs to the LysR transcriptional regulatory family.</text>
</comment>
<dbReference type="Gene3D" id="3.40.190.10">
    <property type="entry name" value="Periplasmic binding protein-like II"/>
    <property type="match status" value="2"/>
</dbReference>
<dbReference type="FunFam" id="1.10.10.10:FF:000001">
    <property type="entry name" value="LysR family transcriptional regulator"/>
    <property type="match status" value="1"/>
</dbReference>
<evidence type="ECO:0000256" key="4">
    <source>
        <dbReference type="ARBA" id="ARBA00023163"/>
    </source>
</evidence>
<comment type="caution">
    <text evidence="6">The sequence shown here is derived from an EMBL/GenBank/DDBJ whole genome shotgun (WGS) entry which is preliminary data.</text>
</comment>
<dbReference type="InterPro" id="IPR005119">
    <property type="entry name" value="LysR_subst-bd"/>
</dbReference>
<sequence>MTLTQLRYFIAVAQAQSYRKAAAELFISQPSLSKAVAQLEDEMGIQVFTKTPSGVVLTDEGQKFLGYARQVVEQADLLISHYKKDRPVKRVFAVSSQHYAFVVNAFVSLVKEYKEEEYEFSLREERTHEIIEDVKNFRSELGVLYLSAFNREVILHLLEQNNLSWQSLFKVRPQIFVRKGHPLSSRKLLRLADLTPYPRLSYDQGSSNSFYFAEEPHAVERCQKSIVVTDRATLFNLLIGLDGYTFATGILSTDLNGDQIVSIPLSSDEYMELISIYPSGSKLSALAQRYVTLLHDYIASCLTAL</sequence>
<evidence type="ECO:0000256" key="3">
    <source>
        <dbReference type="ARBA" id="ARBA00023125"/>
    </source>
</evidence>
<dbReference type="PANTHER" id="PTHR30346">
    <property type="entry name" value="TRANSCRIPTIONAL DUAL REGULATOR HCAR-RELATED"/>
    <property type="match status" value="1"/>
</dbReference>
<accession>A0A9D9DAF6</accession>
<evidence type="ECO:0000256" key="1">
    <source>
        <dbReference type="ARBA" id="ARBA00009437"/>
    </source>
</evidence>
<dbReference type="GO" id="GO:0032993">
    <property type="term" value="C:protein-DNA complex"/>
    <property type="evidence" value="ECO:0007669"/>
    <property type="project" value="TreeGrafter"/>
</dbReference>
<reference evidence="6" key="2">
    <citation type="journal article" date="2021" name="PeerJ">
        <title>Extensive microbial diversity within the chicken gut microbiome revealed by metagenomics and culture.</title>
        <authorList>
            <person name="Gilroy R."/>
            <person name="Ravi A."/>
            <person name="Getino M."/>
            <person name="Pursley I."/>
            <person name="Horton D.L."/>
            <person name="Alikhan N.F."/>
            <person name="Baker D."/>
            <person name="Gharbi K."/>
            <person name="Hall N."/>
            <person name="Watson M."/>
            <person name="Adriaenssens E.M."/>
            <person name="Foster-Nyarko E."/>
            <person name="Jarju S."/>
            <person name="Secka A."/>
            <person name="Antonio M."/>
            <person name="Oren A."/>
            <person name="Chaudhuri R.R."/>
            <person name="La Ragione R."/>
            <person name="Hildebrand F."/>
            <person name="Pallen M.J."/>
        </authorList>
    </citation>
    <scope>NUCLEOTIDE SEQUENCE</scope>
    <source>
        <strain evidence="6">17213</strain>
    </source>
</reference>
<dbReference type="InterPro" id="IPR036388">
    <property type="entry name" value="WH-like_DNA-bd_sf"/>
</dbReference>
<proteinExistence type="inferred from homology"/>
<keyword evidence="2" id="KW-0805">Transcription regulation</keyword>
<dbReference type="InterPro" id="IPR036390">
    <property type="entry name" value="WH_DNA-bd_sf"/>
</dbReference>
<reference evidence="6" key="1">
    <citation type="submission" date="2020-10" db="EMBL/GenBank/DDBJ databases">
        <authorList>
            <person name="Gilroy R."/>
        </authorList>
    </citation>
    <scope>NUCLEOTIDE SEQUENCE</scope>
    <source>
        <strain evidence="6">17213</strain>
    </source>
</reference>
<dbReference type="GO" id="GO:0003700">
    <property type="term" value="F:DNA-binding transcription factor activity"/>
    <property type="evidence" value="ECO:0007669"/>
    <property type="project" value="InterPro"/>
</dbReference>
<dbReference type="GO" id="GO:0003677">
    <property type="term" value="F:DNA binding"/>
    <property type="evidence" value="ECO:0007669"/>
    <property type="project" value="UniProtKB-KW"/>
</dbReference>
<dbReference type="CDD" id="cd05466">
    <property type="entry name" value="PBP2_LTTR_substrate"/>
    <property type="match status" value="1"/>
</dbReference>
<name>A0A9D9DAF6_9GAMM</name>
<dbReference type="Pfam" id="PF00126">
    <property type="entry name" value="HTH_1"/>
    <property type="match status" value="1"/>
</dbReference>
<dbReference type="SUPFAM" id="SSF53850">
    <property type="entry name" value="Periplasmic binding protein-like II"/>
    <property type="match status" value="1"/>
</dbReference>
<organism evidence="6 7">
    <name type="scientific">Candidatus Avisuccinivibrio stercorigallinarum</name>
    <dbReference type="NCBI Taxonomy" id="2840704"/>
    <lineage>
        <taxon>Bacteria</taxon>
        <taxon>Pseudomonadati</taxon>
        <taxon>Pseudomonadota</taxon>
        <taxon>Gammaproteobacteria</taxon>
        <taxon>Aeromonadales</taxon>
        <taxon>Succinivibrionaceae</taxon>
        <taxon>Succinivibrionaceae incertae sedis</taxon>
        <taxon>Candidatus Avisuccinivibrio</taxon>
    </lineage>
</organism>
<evidence type="ECO:0000313" key="7">
    <source>
        <dbReference type="Proteomes" id="UP000823631"/>
    </source>
</evidence>
<evidence type="ECO:0000313" key="6">
    <source>
        <dbReference type="EMBL" id="MBO8414807.1"/>
    </source>
</evidence>
<gene>
    <name evidence="6" type="ORF">IAB19_00285</name>
</gene>
<keyword evidence="4" id="KW-0804">Transcription</keyword>
<protein>
    <submittedName>
        <fullName evidence="6">LysR family transcriptional regulator</fullName>
    </submittedName>
</protein>
<feature type="domain" description="HTH lysR-type" evidence="5">
    <location>
        <begin position="1"/>
        <end position="58"/>
    </location>
</feature>
<dbReference type="Gene3D" id="1.10.10.10">
    <property type="entry name" value="Winged helix-like DNA-binding domain superfamily/Winged helix DNA-binding domain"/>
    <property type="match status" value="1"/>
</dbReference>
<keyword evidence="3" id="KW-0238">DNA-binding</keyword>